<organism evidence="1 2">
    <name type="scientific">Sphingobacterium yanglingense</name>
    <dbReference type="NCBI Taxonomy" id="1437280"/>
    <lineage>
        <taxon>Bacteria</taxon>
        <taxon>Pseudomonadati</taxon>
        <taxon>Bacteroidota</taxon>
        <taxon>Sphingobacteriia</taxon>
        <taxon>Sphingobacteriales</taxon>
        <taxon>Sphingobacteriaceae</taxon>
        <taxon>Sphingobacterium</taxon>
    </lineage>
</organism>
<accession>A0A4R6W568</accession>
<dbReference type="EMBL" id="SNYV01000018">
    <property type="protein sequence ID" value="TDQ73898.1"/>
    <property type="molecule type" value="Genomic_DNA"/>
</dbReference>
<protein>
    <submittedName>
        <fullName evidence="1">Uncharacterized protein</fullName>
    </submittedName>
</protein>
<keyword evidence="2" id="KW-1185">Reference proteome</keyword>
<evidence type="ECO:0000313" key="1">
    <source>
        <dbReference type="EMBL" id="TDQ73898.1"/>
    </source>
</evidence>
<dbReference type="Proteomes" id="UP000295292">
    <property type="component" value="Unassembled WGS sequence"/>
</dbReference>
<dbReference type="AlphaFoldDB" id="A0A4R6W568"/>
<dbReference type="OrthoDB" id="703639at2"/>
<comment type="caution">
    <text evidence="1">The sequence shown here is derived from an EMBL/GenBank/DDBJ whole genome shotgun (WGS) entry which is preliminary data.</text>
</comment>
<sequence length="226" mass="26830">MKLYPTIEEVFEEPSDFLKTVFFPLLTIDLAAMNKGEGKVHFLTVWGNGNPELDFKDDLFNYDYIKFDWTGEKYKFWGDLSAIETYASLNEWYQEAEQEYLENKTDYLTYKPWEEVKSSHLALQNKRRKKVSFDYYHYVNGLINYWITRDKYVETGKFVQGGAYTDDDSDHERKIYEKLSNTGITTRSNELIGKVTGYNYSGFGEDEISLYIDRKQNQVFQKFSWS</sequence>
<reference evidence="1 2" key="1">
    <citation type="submission" date="2019-03" db="EMBL/GenBank/DDBJ databases">
        <title>Genomic Encyclopedia of Archaeal and Bacterial Type Strains, Phase II (KMG-II): from individual species to whole genera.</title>
        <authorList>
            <person name="Goeker M."/>
        </authorList>
    </citation>
    <scope>NUCLEOTIDE SEQUENCE [LARGE SCALE GENOMIC DNA]</scope>
    <source>
        <strain evidence="1 2">DSM 28353</strain>
    </source>
</reference>
<name>A0A4R6W568_9SPHI</name>
<evidence type="ECO:0000313" key="2">
    <source>
        <dbReference type="Proteomes" id="UP000295292"/>
    </source>
</evidence>
<dbReference type="RefSeq" id="WP_133586466.1">
    <property type="nucleotide sequence ID" value="NZ_SNYV01000018.1"/>
</dbReference>
<gene>
    <name evidence="1" type="ORF">CLV99_4336</name>
</gene>
<proteinExistence type="predicted"/>